<dbReference type="AlphaFoldDB" id="A0A158E2Q1"/>
<dbReference type="Proteomes" id="UP000054978">
    <property type="component" value="Unassembled WGS sequence"/>
</dbReference>
<feature type="domain" description="ABC1 atypical kinase-like" evidence="2">
    <location>
        <begin position="126"/>
        <end position="349"/>
    </location>
</feature>
<dbReference type="PANTHER" id="PTHR10566:SF113">
    <property type="entry name" value="PROTEIN ACTIVITY OF BC1 COMPLEX KINASE 7, CHLOROPLASTIC"/>
    <property type="match status" value="1"/>
</dbReference>
<gene>
    <name evidence="3" type="ORF">AWB83_06351</name>
</gene>
<organism evidence="3 4">
    <name type="scientific">Caballeronia ptereochthonis</name>
    <dbReference type="NCBI Taxonomy" id="1777144"/>
    <lineage>
        <taxon>Bacteria</taxon>
        <taxon>Pseudomonadati</taxon>
        <taxon>Pseudomonadota</taxon>
        <taxon>Betaproteobacteria</taxon>
        <taxon>Burkholderiales</taxon>
        <taxon>Burkholderiaceae</taxon>
        <taxon>Caballeronia</taxon>
    </lineage>
</organism>
<sequence length="499" mass="54430">MTALQSFSGFNSLSASLNLSVRRFATLWRLGRAFVRESHLFDDGAAMTRVARFFASHGARAAPLAAGVPALSQLSRVLENASGALARHPALAETAVRVALAEMDGLFTPYDAARFRTACAAAFPATLAFELTHLSDAPLRSGVAEQTHTARIGDTTVRITLLRADACAELADDLDLALAAARFAERRSAKAREMHPAEWVQRARESVDSMIDLRQRAADQSYLRFRLRDDDRLAVPEVLWDYCNDSVLTTRAIETAALADATALAACGLDQADVVATLIEAFFEMSLGVGLYHAGLDAAGARVSIERDTRGQIVLEADNPMMLFAAHEREFLVGVSHALMEGDHKAAARAHLEHGRPEAHATHHEVRVEATYRREAERFASPHARRNVGVADLFGAIGKAPAEHMFSAAHARIASRAVLLSRSAERIERVAQEIAPDVDVWKIARKVIVRLVADQFSLRSLAVHLAHEATHWPHTLPRLPSLIAKRAAASQRVRGTVCR</sequence>
<reference evidence="3" key="1">
    <citation type="submission" date="2016-01" db="EMBL/GenBank/DDBJ databases">
        <authorList>
            <person name="Peeters C."/>
        </authorList>
    </citation>
    <scope>NUCLEOTIDE SEQUENCE [LARGE SCALE GENOMIC DNA]</scope>
    <source>
        <strain evidence="3">LMG 29326</strain>
    </source>
</reference>
<evidence type="ECO:0000313" key="3">
    <source>
        <dbReference type="EMBL" id="SAL01149.1"/>
    </source>
</evidence>
<comment type="caution">
    <text evidence="3">The sequence shown here is derived from an EMBL/GenBank/DDBJ whole genome shotgun (WGS) entry which is preliminary data.</text>
</comment>
<dbReference type="InterPro" id="IPR050154">
    <property type="entry name" value="UbiB_kinase"/>
</dbReference>
<evidence type="ECO:0000256" key="1">
    <source>
        <dbReference type="ARBA" id="ARBA00009670"/>
    </source>
</evidence>
<dbReference type="Pfam" id="PF03109">
    <property type="entry name" value="ABC1"/>
    <property type="match status" value="1"/>
</dbReference>
<accession>A0A158E2Q1</accession>
<evidence type="ECO:0000313" key="4">
    <source>
        <dbReference type="Proteomes" id="UP000054978"/>
    </source>
</evidence>
<keyword evidence="4" id="KW-1185">Reference proteome</keyword>
<dbReference type="InterPro" id="IPR004147">
    <property type="entry name" value="ABC1_dom"/>
</dbReference>
<evidence type="ECO:0000259" key="2">
    <source>
        <dbReference type="Pfam" id="PF03109"/>
    </source>
</evidence>
<name>A0A158E2Q1_9BURK</name>
<dbReference type="EMBL" id="FCOB02000045">
    <property type="protein sequence ID" value="SAL01149.1"/>
    <property type="molecule type" value="Genomic_DNA"/>
</dbReference>
<keyword evidence="3" id="KW-0830">Ubiquinone</keyword>
<dbReference type="PANTHER" id="PTHR10566">
    <property type="entry name" value="CHAPERONE-ACTIVITY OF BC1 COMPLEX CABC1 -RELATED"/>
    <property type="match status" value="1"/>
</dbReference>
<dbReference type="STRING" id="1777144.AWB83_06351"/>
<proteinExistence type="inferred from homology"/>
<protein>
    <submittedName>
        <fullName evidence="3">Ubiquinone biosynthesis protein UbiB</fullName>
    </submittedName>
</protein>
<comment type="similarity">
    <text evidence="1">Belongs to the protein kinase superfamily. ADCK protein kinase family.</text>
</comment>